<dbReference type="AlphaFoldDB" id="A0AAD5XW00"/>
<accession>A0AAD5XW00</accession>
<evidence type="ECO:0000313" key="1">
    <source>
        <dbReference type="EMBL" id="KAJ3185384.1"/>
    </source>
</evidence>
<gene>
    <name evidence="1" type="ORF">HDU87_000001</name>
</gene>
<evidence type="ECO:0000313" key="2">
    <source>
        <dbReference type="Proteomes" id="UP001212152"/>
    </source>
</evidence>
<organism evidence="1 2">
    <name type="scientific">Geranomyces variabilis</name>
    <dbReference type="NCBI Taxonomy" id="109894"/>
    <lineage>
        <taxon>Eukaryota</taxon>
        <taxon>Fungi</taxon>
        <taxon>Fungi incertae sedis</taxon>
        <taxon>Chytridiomycota</taxon>
        <taxon>Chytridiomycota incertae sedis</taxon>
        <taxon>Chytridiomycetes</taxon>
        <taxon>Spizellomycetales</taxon>
        <taxon>Powellomycetaceae</taxon>
        <taxon>Geranomyces</taxon>
    </lineage>
</organism>
<proteinExistence type="predicted"/>
<reference evidence="1" key="1">
    <citation type="submission" date="2020-05" db="EMBL/GenBank/DDBJ databases">
        <title>Phylogenomic resolution of chytrid fungi.</title>
        <authorList>
            <person name="Stajich J.E."/>
            <person name="Amses K."/>
            <person name="Simmons R."/>
            <person name="Seto K."/>
            <person name="Myers J."/>
            <person name="Bonds A."/>
            <person name="Quandt C.A."/>
            <person name="Barry K."/>
            <person name="Liu P."/>
            <person name="Grigoriev I."/>
            <person name="Longcore J.E."/>
            <person name="James T.Y."/>
        </authorList>
    </citation>
    <scope>NUCLEOTIDE SEQUENCE</scope>
    <source>
        <strain evidence="1">JEL0379</strain>
    </source>
</reference>
<protein>
    <submittedName>
        <fullName evidence="1">Uncharacterized protein</fullName>
    </submittedName>
</protein>
<sequence length="292" mass="32762">MPPGRSKEIRLLLGRVLLESESQESLQNHITVLQGRHVAVVSDYKNKQRWGRDTIELPREKDVLVDHLLWLMTPSVRQHLTRNDDHGFLFCKRNGASFAHASEWTAYLSGIVSKHTGVAGVSTNALRHAFTTFMETSNEEDHQRLRESVGRAMRHTSRIQQNVYNDISSLERKRRGVEFATHAFKRAVIHNDSDGDQNERASIAPPIGSIVGFIDSQEGSVFGKVMRISSGDVLVMILRTAATSDVVTPDATRVLRKSITEIAWPIDYESVGSDYMLRTSVAALEELLISKS</sequence>
<dbReference type="Proteomes" id="UP001212152">
    <property type="component" value="Unassembled WGS sequence"/>
</dbReference>
<dbReference type="EMBL" id="JADGJQ010000001">
    <property type="protein sequence ID" value="KAJ3185384.1"/>
    <property type="molecule type" value="Genomic_DNA"/>
</dbReference>
<comment type="caution">
    <text evidence="1">The sequence shown here is derived from an EMBL/GenBank/DDBJ whole genome shotgun (WGS) entry which is preliminary data.</text>
</comment>
<name>A0AAD5XW00_9FUNG</name>
<keyword evidence="2" id="KW-1185">Reference proteome</keyword>